<dbReference type="EMBL" id="CAJJDO010000111">
    <property type="protein sequence ID" value="CAD8195976.1"/>
    <property type="molecule type" value="Genomic_DNA"/>
</dbReference>
<evidence type="ECO:0000313" key="2">
    <source>
        <dbReference type="Proteomes" id="UP000689195"/>
    </source>
</evidence>
<protein>
    <submittedName>
        <fullName evidence="1">Uncharacterized protein</fullName>
    </submittedName>
</protein>
<dbReference type="AlphaFoldDB" id="A0A8S1X865"/>
<evidence type="ECO:0000313" key="1">
    <source>
        <dbReference type="EMBL" id="CAD8195976.1"/>
    </source>
</evidence>
<organism evidence="1 2">
    <name type="scientific">Paramecium pentaurelia</name>
    <dbReference type="NCBI Taxonomy" id="43138"/>
    <lineage>
        <taxon>Eukaryota</taxon>
        <taxon>Sar</taxon>
        <taxon>Alveolata</taxon>
        <taxon>Ciliophora</taxon>
        <taxon>Intramacronucleata</taxon>
        <taxon>Oligohymenophorea</taxon>
        <taxon>Peniculida</taxon>
        <taxon>Parameciidae</taxon>
        <taxon>Paramecium</taxon>
    </lineage>
</organism>
<proteinExistence type="predicted"/>
<sequence length="59" mass="7249">MKFKTKKRNMQVLLKKLKMKLLIISSMMIQMKIINLNNQKMQKKIKKQHCQRLIQQSYK</sequence>
<accession>A0A8S1X865</accession>
<comment type="caution">
    <text evidence="1">The sequence shown here is derived from an EMBL/GenBank/DDBJ whole genome shotgun (WGS) entry which is preliminary data.</text>
</comment>
<name>A0A8S1X865_9CILI</name>
<dbReference type="Proteomes" id="UP000689195">
    <property type="component" value="Unassembled WGS sequence"/>
</dbReference>
<keyword evidence="2" id="KW-1185">Reference proteome</keyword>
<reference evidence="1" key="1">
    <citation type="submission" date="2021-01" db="EMBL/GenBank/DDBJ databases">
        <authorList>
            <consortium name="Genoscope - CEA"/>
            <person name="William W."/>
        </authorList>
    </citation>
    <scope>NUCLEOTIDE SEQUENCE</scope>
</reference>
<gene>
    <name evidence="1" type="ORF">PPENT_87.1.T1110058</name>
</gene>